<comment type="caution">
    <text evidence="1">The sequence shown here is derived from an EMBL/GenBank/DDBJ whole genome shotgun (WGS) entry which is preliminary data.</text>
</comment>
<organism evidence="1 2">
    <name type="scientific">Niastella yeongjuensis</name>
    <dbReference type="NCBI Taxonomy" id="354355"/>
    <lineage>
        <taxon>Bacteria</taxon>
        <taxon>Pseudomonadati</taxon>
        <taxon>Bacteroidota</taxon>
        <taxon>Chitinophagia</taxon>
        <taxon>Chitinophagales</taxon>
        <taxon>Chitinophagaceae</taxon>
        <taxon>Niastella</taxon>
    </lineage>
</organism>
<keyword evidence="2" id="KW-1185">Reference proteome</keyword>
<sequence length="74" mass="8999">MKRILKWRLGYLLARCQNMDGKIDESCRLPVTSFREPIMDFRQLGVAPKLREPNFTVLISLFMTWIWRFKLYIF</sequence>
<protein>
    <submittedName>
        <fullName evidence="1">Uncharacterized protein</fullName>
    </submittedName>
</protein>
<proteinExistence type="predicted"/>
<reference evidence="2" key="1">
    <citation type="submission" date="2016-04" db="EMBL/GenBank/DDBJ databases">
        <authorList>
            <person name="Chen L."/>
            <person name="Zhuang W."/>
            <person name="Wang G."/>
        </authorList>
    </citation>
    <scope>NUCLEOTIDE SEQUENCE [LARGE SCALE GENOMIC DNA]</scope>
    <source>
        <strain evidence="2">17621</strain>
    </source>
</reference>
<dbReference type="Proteomes" id="UP000192610">
    <property type="component" value="Unassembled WGS sequence"/>
</dbReference>
<evidence type="ECO:0000313" key="2">
    <source>
        <dbReference type="Proteomes" id="UP000192610"/>
    </source>
</evidence>
<evidence type="ECO:0000313" key="1">
    <source>
        <dbReference type="EMBL" id="OQP39883.1"/>
    </source>
</evidence>
<name>A0A1V9E174_9BACT</name>
<accession>A0A1V9E174</accession>
<dbReference type="AlphaFoldDB" id="A0A1V9E174"/>
<dbReference type="EMBL" id="LVXG01000078">
    <property type="protein sequence ID" value="OQP39883.1"/>
    <property type="molecule type" value="Genomic_DNA"/>
</dbReference>
<gene>
    <name evidence="1" type="ORF">A4H97_16825</name>
</gene>